<accession>A0ABU2FHI4</accession>
<sequence>MAESPCTNVCAVADGVCVGCGRTVSEIASWRSMTDAERERVVDEIRRGNREYPKPE</sequence>
<reference evidence="1 2" key="1">
    <citation type="submission" date="2022-06" db="EMBL/GenBank/DDBJ databases">
        <title>Haloarcula sp. a new haloarchaeum isolate from saline soil.</title>
        <authorList>
            <person name="Strakova D."/>
            <person name="Galisteo C."/>
            <person name="Sanchez-Porro C."/>
            <person name="Ventosa A."/>
        </authorList>
    </citation>
    <scope>NUCLEOTIDE SEQUENCE [LARGE SCALE GENOMIC DNA]</scope>
    <source>
        <strain evidence="1 2">S1CR25-12</strain>
    </source>
</reference>
<dbReference type="Proteomes" id="UP001259659">
    <property type="component" value="Unassembled WGS sequence"/>
</dbReference>
<dbReference type="PANTHER" id="PTHR35175">
    <property type="entry name" value="DUF1289 DOMAIN-CONTAINING PROTEIN"/>
    <property type="match status" value="1"/>
</dbReference>
<gene>
    <name evidence="1" type="ORF">NDI56_17720</name>
</gene>
<organism evidence="1 2">
    <name type="scientific">Haloarcula saliterrae</name>
    <dbReference type="NCBI Taxonomy" id="2950534"/>
    <lineage>
        <taxon>Archaea</taxon>
        <taxon>Methanobacteriati</taxon>
        <taxon>Methanobacteriota</taxon>
        <taxon>Stenosarchaea group</taxon>
        <taxon>Halobacteria</taxon>
        <taxon>Halobacteriales</taxon>
        <taxon>Haloarculaceae</taxon>
        <taxon>Haloarcula</taxon>
    </lineage>
</organism>
<proteinExistence type="predicted"/>
<dbReference type="PANTHER" id="PTHR35175:SF2">
    <property type="entry name" value="DUF1289 DOMAIN-CONTAINING PROTEIN"/>
    <property type="match status" value="1"/>
</dbReference>
<evidence type="ECO:0000313" key="1">
    <source>
        <dbReference type="EMBL" id="MDS0261241.1"/>
    </source>
</evidence>
<dbReference type="InterPro" id="IPR010710">
    <property type="entry name" value="DUF1289"/>
</dbReference>
<name>A0ABU2FHI4_9EURY</name>
<comment type="caution">
    <text evidence="1">The sequence shown here is derived from an EMBL/GenBank/DDBJ whole genome shotgun (WGS) entry which is preliminary data.</text>
</comment>
<dbReference type="RefSeq" id="WP_310921052.1">
    <property type="nucleotide sequence ID" value="NZ_JAMQON010000005.1"/>
</dbReference>
<protein>
    <submittedName>
        <fullName evidence="1">DUF1289 domain-containing protein</fullName>
    </submittedName>
</protein>
<dbReference type="EMBL" id="JAMQON010000005">
    <property type="protein sequence ID" value="MDS0261241.1"/>
    <property type="molecule type" value="Genomic_DNA"/>
</dbReference>
<keyword evidence="2" id="KW-1185">Reference proteome</keyword>
<dbReference type="Pfam" id="PF06945">
    <property type="entry name" value="DUF1289"/>
    <property type="match status" value="1"/>
</dbReference>
<evidence type="ECO:0000313" key="2">
    <source>
        <dbReference type="Proteomes" id="UP001259659"/>
    </source>
</evidence>